<dbReference type="AlphaFoldDB" id="A0A1B7KSU4"/>
<sequence>MNGGPRGMEVYAHRGFSGKYPENTMLAFQKAYDVGAGGIELDVQMTKDGEIVVIHDERVDRTTDGIGYVKDFLYKQIRLLDAGGWFHERFARQRIPALMEVLEWVQDLDKEIMINIELKNNAIDYPHLEEKLLKMIGQFQLEKQVVLSSFNICSMLKARRLHPSIEIGTLFEGIHESAILKAKVVNAQAIHGDLPFVLSSEGRKAVAQGLKLRVYTVNDAKVTSLLRDAEVSALITDFPNEFLMRK</sequence>
<proteinExistence type="predicted"/>
<name>A0A1B7KSU4_PARTM</name>
<dbReference type="InterPro" id="IPR030395">
    <property type="entry name" value="GP_PDE_dom"/>
</dbReference>
<dbReference type="Pfam" id="PF03009">
    <property type="entry name" value="GDPD"/>
    <property type="match status" value="1"/>
</dbReference>
<dbReference type="PANTHER" id="PTHR46211">
    <property type="entry name" value="GLYCEROPHOSPHORYL DIESTER PHOSPHODIESTERASE"/>
    <property type="match status" value="1"/>
</dbReference>
<protein>
    <submittedName>
        <fullName evidence="2">Glycerophosphodiester phosphodiesterase</fullName>
    </submittedName>
</protein>
<dbReference type="Gene3D" id="3.20.20.190">
    <property type="entry name" value="Phosphatidylinositol (PI) phosphodiesterase"/>
    <property type="match status" value="1"/>
</dbReference>
<dbReference type="PANTHER" id="PTHR46211:SF1">
    <property type="entry name" value="GLYCEROPHOSPHODIESTER PHOSPHODIESTERASE, CYTOPLASMIC"/>
    <property type="match status" value="1"/>
</dbReference>
<dbReference type="PROSITE" id="PS51704">
    <property type="entry name" value="GP_PDE"/>
    <property type="match status" value="1"/>
</dbReference>
<accession>A0A1B7KSU4</accession>
<dbReference type="Proteomes" id="UP000078290">
    <property type="component" value="Unassembled WGS sequence"/>
</dbReference>
<dbReference type="GO" id="GO:0006629">
    <property type="term" value="P:lipid metabolic process"/>
    <property type="evidence" value="ECO:0007669"/>
    <property type="project" value="InterPro"/>
</dbReference>
<feature type="domain" description="GP-PDE" evidence="1">
    <location>
        <begin position="8"/>
        <end position="246"/>
    </location>
</feature>
<comment type="caution">
    <text evidence="2">The sequence shown here is derived from an EMBL/GenBank/DDBJ whole genome shotgun (WGS) entry which is preliminary data.</text>
</comment>
<organism evidence="2 3">
    <name type="scientific">Parageobacillus thermoglucosidasius</name>
    <name type="common">Geobacillus thermoglucosidasius</name>
    <dbReference type="NCBI Taxonomy" id="1426"/>
    <lineage>
        <taxon>Bacteria</taxon>
        <taxon>Bacillati</taxon>
        <taxon>Bacillota</taxon>
        <taxon>Bacilli</taxon>
        <taxon>Bacillales</taxon>
        <taxon>Anoxybacillaceae</taxon>
        <taxon>Parageobacillus</taxon>
    </lineage>
</organism>
<reference evidence="3" key="1">
    <citation type="submission" date="2016-05" db="EMBL/GenBank/DDBJ databases">
        <authorList>
            <person name="Wang W."/>
            <person name="Zhu L."/>
        </authorList>
    </citation>
    <scope>NUCLEOTIDE SEQUENCE [LARGE SCALE GENOMIC DNA]</scope>
    <source>
        <strain evidence="3">W-2</strain>
    </source>
</reference>
<dbReference type="EMBL" id="LXMA01000012">
    <property type="protein sequence ID" value="OAT73132.1"/>
    <property type="molecule type" value="Genomic_DNA"/>
</dbReference>
<evidence type="ECO:0000313" key="3">
    <source>
        <dbReference type="Proteomes" id="UP000078290"/>
    </source>
</evidence>
<dbReference type="GO" id="GO:0008081">
    <property type="term" value="F:phosphoric diester hydrolase activity"/>
    <property type="evidence" value="ECO:0007669"/>
    <property type="project" value="InterPro"/>
</dbReference>
<dbReference type="InterPro" id="IPR017946">
    <property type="entry name" value="PLC-like_Pdiesterase_TIM-brl"/>
</dbReference>
<evidence type="ECO:0000313" key="2">
    <source>
        <dbReference type="EMBL" id="OAT73132.1"/>
    </source>
</evidence>
<dbReference type="SUPFAM" id="SSF51695">
    <property type="entry name" value="PLC-like phosphodiesterases"/>
    <property type="match status" value="1"/>
</dbReference>
<evidence type="ECO:0000259" key="1">
    <source>
        <dbReference type="PROSITE" id="PS51704"/>
    </source>
</evidence>
<dbReference type="CDD" id="cd08563">
    <property type="entry name" value="GDPD_TtGDE_like"/>
    <property type="match status" value="1"/>
</dbReference>
<gene>
    <name evidence="2" type="ORF">A7K69_03860</name>
</gene>